<name>A1RXJ8_THEPD</name>
<sequence length="211" mass="23443">MRGVTLTFTFNDSGEAVSFLSMLKKELGDARLYGEIKGKKLKVFIPEGERTDDIVRRVKTLYREIHEKTLTVRPRKLGVSTILSMANLEVAIPVPALADVLNMVGKKAVLRGEYLETNASLKEAVEFAEKLSRAYKSLLHEPLTATARRLAAVASVVLGTEPDKAVDLLVSKGILKQVEGNVSLSEEYTKSLSRLRSLLEERRDDVRETSI</sequence>
<keyword evidence="2" id="KW-1185">Reference proteome</keyword>
<evidence type="ECO:0000313" key="2">
    <source>
        <dbReference type="Proteomes" id="UP000000641"/>
    </source>
</evidence>
<dbReference type="STRING" id="368408.Tpen_0522"/>
<dbReference type="AlphaFoldDB" id="A1RXJ8"/>
<dbReference type="EnsemblBacteria" id="ABL77928">
    <property type="protein sequence ID" value="ABL77928"/>
    <property type="gene ID" value="Tpen_0522"/>
</dbReference>
<dbReference type="HOGENOM" id="CLU_112764_0_0_2"/>
<dbReference type="EMBL" id="CP000505">
    <property type="protein sequence ID" value="ABL77928.1"/>
    <property type="molecule type" value="Genomic_DNA"/>
</dbReference>
<dbReference type="Pfam" id="PF09840">
    <property type="entry name" value="DUF2067"/>
    <property type="match status" value="1"/>
</dbReference>
<gene>
    <name evidence="1" type="ordered locus">Tpen_0522</name>
</gene>
<dbReference type="eggNOG" id="arCOG00908">
    <property type="taxonomic scope" value="Archaea"/>
</dbReference>
<proteinExistence type="predicted"/>
<dbReference type="InterPro" id="IPR019202">
    <property type="entry name" value="DUF2067"/>
</dbReference>
<evidence type="ECO:0000313" key="1">
    <source>
        <dbReference type="EMBL" id="ABL77928.1"/>
    </source>
</evidence>
<organism evidence="1 2">
    <name type="scientific">Thermofilum pendens (strain DSM 2475 / Hrk 5)</name>
    <dbReference type="NCBI Taxonomy" id="368408"/>
    <lineage>
        <taxon>Archaea</taxon>
        <taxon>Thermoproteota</taxon>
        <taxon>Thermoprotei</taxon>
        <taxon>Thermofilales</taxon>
        <taxon>Thermofilaceae</taxon>
        <taxon>Thermofilum</taxon>
    </lineage>
</organism>
<reference evidence="2" key="1">
    <citation type="journal article" date="2008" name="J. Bacteriol.">
        <title>Genome sequence of Thermofilum pendens reveals an exceptional loss of biosynthetic pathways without genome reduction.</title>
        <authorList>
            <person name="Anderson I."/>
            <person name="Rodriguez J."/>
            <person name="Susanti D."/>
            <person name="Porat I."/>
            <person name="Reich C."/>
            <person name="Ulrich L.E."/>
            <person name="Elkins J.G."/>
            <person name="Mavromatis K."/>
            <person name="Lykidis A."/>
            <person name="Kim E."/>
            <person name="Thompson L.S."/>
            <person name="Nolan M."/>
            <person name="Land M."/>
            <person name="Copeland A."/>
            <person name="Lapidus A."/>
            <person name="Lucas S."/>
            <person name="Detter C."/>
            <person name="Zhulin I.B."/>
            <person name="Olsen G.J."/>
            <person name="Whitman W."/>
            <person name="Mukhopadhyay B."/>
            <person name="Bristow J."/>
            <person name="Kyrpides N."/>
        </authorList>
    </citation>
    <scope>NUCLEOTIDE SEQUENCE [LARGE SCALE GENOMIC DNA]</scope>
    <source>
        <strain evidence="2">DSM 2475 / Hrk 5</strain>
    </source>
</reference>
<evidence type="ECO:0008006" key="3">
    <source>
        <dbReference type="Google" id="ProtNLM"/>
    </source>
</evidence>
<accession>A1RXJ8</accession>
<dbReference type="KEGG" id="tpe:Tpen_0522"/>
<dbReference type="Proteomes" id="UP000000641">
    <property type="component" value="Chromosome"/>
</dbReference>
<protein>
    <recommendedName>
        <fullName evidence="3">DUF2067 domain-containing protein</fullName>
    </recommendedName>
</protein>